<reference evidence="1" key="1">
    <citation type="journal article" date="2021" name="New Phytol.">
        <title>Evolutionary innovations through gain and loss of genes in the ectomycorrhizal Boletales.</title>
        <authorList>
            <person name="Wu G."/>
            <person name="Miyauchi S."/>
            <person name="Morin E."/>
            <person name="Kuo A."/>
            <person name="Drula E."/>
            <person name="Varga T."/>
            <person name="Kohler A."/>
            <person name="Feng B."/>
            <person name="Cao Y."/>
            <person name="Lipzen A."/>
            <person name="Daum C."/>
            <person name="Hundley H."/>
            <person name="Pangilinan J."/>
            <person name="Johnson J."/>
            <person name="Barry K."/>
            <person name="LaButti K."/>
            <person name="Ng V."/>
            <person name="Ahrendt S."/>
            <person name="Min B."/>
            <person name="Choi I.G."/>
            <person name="Park H."/>
            <person name="Plett J.M."/>
            <person name="Magnuson J."/>
            <person name="Spatafora J.W."/>
            <person name="Nagy L.G."/>
            <person name="Henrissat B."/>
            <person name="Grigoriev I.V."/>
            <person name="Yang Z.L."/>
            <person name="Xu J."/>
            <person name="Martin F.M."/>
        </authorList>
    </citation>
    <scope>NUCLEOTIDE SEQUENCE</scope>
    <source>
        <strain evidence="1">KUC20120723A-06</strain>
    </source>
</reference>
<protein>
    <submittedName>
        <fullName evidence="1">Uncharacterized protein</fullName>
    </submittedName>
</protein>
<keyword evidence="2" id="KW-1185">Reference proteome</keyword>
<dbReference type="EMBL" id="MU266447">
    <property type="protein sequence ID" value="KAH7923618.1"/>
    <property type="molecule type" value="Genomic_DNA"/>
</dbReference>
<organism evidence="1 2">
    <name type="scientific">Leucogyrophana mollusca</name>
    <dbReference type="NCBI Taxonomy" id="85980"/>
    <lineage>
        <taxon>Eukaryota</taxon>
        <taxon>Fungi</taxon>
        <taxon>Dikarya</taxon>
        <taxon>Basidiomycota</taxon>
        <taxon>Agaricomycotina</taxon>
        <taxon>Agaricomycetes</taxon>
        <taxon>Agaricomycetidae</taxon>
        <taxon>Boletales</taxon>
        <taxon>Boletales incertae sedis</taxon>
        <taxon>Leucogyrophana</taxon>
    </lineage>
</organism>
<dbReference type="Proteomes" id="UP000790709">
    <property type="component" value="Unassembled WGS sequence"/>
</dbReference>
<evidence type="ECO:0000313" key="1">
    <source>
        <dbReference type="EMBL" id="KAH7923618.1"/>
    </source>
</evidence>
<sequence length="60" mass="6490">MDKKTGINGYPSLFKIQGVPTSGPAMSLGGGFFVGVFFRALCIRSLHQTDPSLYHADLML</sequence>
<accession>A0ACB8BGF5</accession>
<proteinExistence type="predicted"/>
<evidence type="ECO:0000313" key="2">
    <source>
        <dbReference type="Proteomes" id="UP000790709"/>
    </source>
</evidence>
<comment type="caution">
    <text evidence="1">The sequence shown here is derived from an EMBL/GenBank/DDBJ whole genome shotgun (WGS) entry which is preliminary data.</text>
</comment>
<name>A0ACB8BGF5_9AGAM</name>
<gene>
    <name evidence="1" type="ORF">BV22DRAFT_1036098</name>
</gene>